<feature type="compositionally biased region" description="Acidic residues" evidence="1">
    <location>
        <begin position="176"/>
        <end position="213"/>
    </location>
</feature>
<reference evidence="5 6" key="1">
    <citation type="journal article" date="2014" name="Int. J. Syst. Evol. Microbiol.">
        <title>Arthrobacter pityocampae sp. nov., isolated from Thaumetopoea pityocampa (Lep., Thaumetopoeidae).</title>
        <authorList>
            <person name="Ince I.A."/>
            <person name="Demirbag Z."/>
            <person name="Kati H."/>
        </authorList>
    </citation>
    <scope>NUCLEOTIDE SEQUENCE [LARGE SCALE GENOMIC DNA]</scope>
    <source>
        <strain evidence="5 6">Tp2</strain>
    </source>
</reference>
<sequence length="360" mass="36805">MNKRTGLLALAVTAGLSTFSTAPAFATGGMTDPVQQVCDEGTSGKQDVTGARPTLTITAPEGQLIASYCVKAGSSNQGDGPETVVLTPAESQVTISHSTGKDISHYSYTAIPAPVVVPPVPETPEVQVPPAPEAPDTPAEPAPETPEVPESPAEPNPETPESPETPAEPGHPTPEVPEESTPELPAEETPVEEAPVEEAPAETPEEMPIEETPADGTPAEGSPVVGKPVVVDTPGKVLPVVDKAAVEARYENCTEVRDVLGRPILLGEEGFRAGLDRDNDGVGCELDTDGTVTDKGTDSTTGTQTVVVADDGETADRTGQLAYTGTDDSMKVAGGIGAGLLALGAGMVLAGRGRRRAVKA</sequence>
<evidence type="ECO:0000259" key="4">
    <source>
        <dbReference type="SMART" id="SM00894"/>
    </source>
</evidence>
<keyword evidence="2" id="KW-0812">Transmembrane</keyword>
<keyword evidence="2" id="KW-0472">Membrane</keyword>
<name>A0A2S5IXN2_9MICC</name>
<evidence type="ECO:0000256" key="3">
    <source>
        <dbReference type="SAM" id="SignalP"/>
    </source>
</evidence>
<dbReference type="InterPro" id="IPR008613">
    <property type="entry name" value="Excalibur_Ca-bd_domain"/>
</dbReference>
<gene>
    <name evidence="5" type="ORF">C4K88_06515</name>
</gene>
<dbReference type="EMBL" id="PRKW01000003">
    <property type="protein sequence ID" value="PPB49352.1"/>
    <property type="molecule type" value="Genomic_DNA"/>
</dbReference>
<dbReference type="OrthoDB" id="5007588at2"/>
<accession>A0A2S5IXN2</accession>
<keyword evidence="2" id="KW-1133">Transmembrane helix</keyword>
<dbReference type="AlphaFoldDB" id="A0A2S5IXN2"/>
<evidence type="ECO:0000256" key="1">
    <source>
        <dbReference type="SAM" id="MobiDB-lite"/>
    </source>
</evidence>
<feature type="transmembrane region" description="Helical" evidence="2">
    <location>
        <begin position="332"/>
        <end position="351"/>
    </location>
</feature>
<feature type="compositionally biased region" description="Pro residues" evidence="1">
    <location>
        <begin position="119"/>
        <end position="146"/>
    </location>
</feature>
<keyword evidence="6" id="KW-1185">Reference proteome</keyword>
<evidence type="ECO:0000313" key="6">
    <source>
        <dbReference type="Proteomes" id="UP000239297"/>
    </source>
</evidence>
<feature type="chain" id="PRO_5015732746" description="Excalibur calcium-binding domain-containing protein" evidence="3">
    <location>
        <begin position="27"/>
        <end position="360"/>
    </location>
</feature>
<feature type="region of interest" description="Disordered" evidence="1">
    <location>
        <begin position="119"/>
        <end position="229"/>
    </location>
</feature>
<evidence type="ECO:0000313" key="5">
    <source>
        <dbReference type="EMBL" id="PPB49352.1"/>
    </source>
</evidence>
<proteinExistence type="predicted"/>
<evidence type="ECO:0000256" key="2">
    <source>
        <dbReference type="SAM" id="Phobius"/>
    </source>
</evidence>
<dbReference type="SMART" id="SM00894">
    <property type="entry name" value="Excalibur"/>
    <property type="match status" value="1"/>
</dbReference>
<dbReference type="RefSeq" id="WP_104120843.1">
    <property type="nucleotide sequence ID" value="NZ_PRKW01000003.1"/>
</dbReference>
<protein>
    <recommendedName>
        <fullName evidence="4">Excalibur calcium-binding domain-containing protein</fullName>
    </recommendedName>
</protein>
<feature type="domain" description="Excalibur calcium-binding" evidence="4">
    <location>
        <begin position="249"/>
        <end position="285"/>
    </location>
</feature>
<dbReference type="Proteomes" id="UP000239297">
    <property type="component" value="Unassembled WGS sequence"/>
</dbReference>
<feature type="signal peptide" evidence="3">
    <location>
        <begin position="1"/>
        <end position="26"/>
    </location>
</feature>
<dbReference type="Pfam" id="PF05901">
    <property type="entry name" value="Excalibur"/>
    <property type="match status" value="1"/>
</dbReference>
<keyword evidence="3" id="KW-0732">Signal</keyword>
<comment type="caution">
    <text evidence="5">The sequence shown here is derived from an EMBL/GenBank/DDBJ whole genome shotgun (WGS) entry which is preliminary data.</text>
</comment>
<organism evidence="5 6">
    <name type="scientific">Arthrobacter pityocampae</name>
    <dbReference type="NCBI Taxonomy" id="547334"/>
    <lineage>
        <taxon>Bacteria</taxon>
        <taxon>Bacillati</taxon>
        <taxon>Actinomycetota</taxon>
        <taxon>Actinomycetes</taxon>
        <taxon>Micrococcales</taxon>
        <taxon>Micrococcaceae</taxon>
        <taxon>Arthrobacter</taxon>
    </lineage>
</organism>